<dbReference type="PANTHER" id="PTHR21349">
    <property type="entry name" value="50S RIBOSOMAL PROTEIN L21"/>
    <property type="match status" value="1"/>
</dbReference>
<name>A0AAE4FPG7_9CYAN</name>
<evidence type="ECO:0000256" key="7">
    <source>
        <dbReference type="RuleBase" id="RU000562"/>
    </source>
</evidence>
<dbReference type="RefSeq" id="WP_322877009.1">
    <property type="nucleotide sequence ID" value="NZ_JAVMIP010000002.1"/>
</dbReference>
<comment type="subunit">
    <text evidence="6">Part of the 50S ribosomal subunit. Contacts protein L20.</text>
</comment>
<dbReference type="Pfam" id="PF00829">
    <property type="entry name" value="Ribosomal_L21p"/>
    <property type="match status" value="1"/>
</dbReference>
<evidence type="ECO:0000313" key="9">
    <source>
        <dbReference type="Proteomes" id="UP001268256"/>
    </source>
</evidence>
<dbReference type="AlphaFoldDB" id="A0AAE4FPG7"/>
<gene>
    <name evidence="6 8" type="primary">rplU</name>
    <name evidence="6" type="synonym">rpl21</name>
    <name evidence="8" type="ORF">RIF25_02650</name>
</gene>
<organism evidence="8 9">
    <name type="scientific">Pseudocalidococcus azoricus BACA0444</name>
    <dbReference type="NCBI Taxonomy" id="2918990"/>
    <lineage>
        <taxon>Bacteria</taxon>
        <taxon>Bacillati</taxon>
        <taxon>Cyanobacteriota</taxon>
        <taxon>Cyanophyceae</taxon>
        <taxon>Acaryochloridales</taxon>
        <taxon>Thermosynechococcaceae</taxon>
        <taxon>Pseudocalidococcus</taxon>
        <taxon>Pseudocalidococcus azoricus</taxon>
    </lineage>
</organism>
<dbReference type="SUPFAM" id="SSF141091">
    <property type="entry name" value="L21p-like"/>
    <property type="match status" value="1"/>
</dbReference>
<accession>A0AAE4FPG7</accession>
<dbReference type="NCBIfam" id="TIGR00061">
    <property type="entry name" value="L21"/>
    <property type="match status" value="1"/>
</dbReference>
<evidence type="ECO:0000256" key="4">
    <source>
        <dbReference type="ARBA" id="ARBA00022980"/>
    </source>
</evidence>
<dbReference type="HAMAP" id="MF_01363">
    <property type="entry name" value="Ribosomal_bL21"/>
    <property type="match status" value="1"/>
</dbReference>
<dbReference type="GO" id="GO:0019843">
    <property type="term" value="F:rRNA binding"/>
    <property type="evidence" value="ECO:0007669"/>
    <property type="project" value="UniProtKB-UniRule"/>
</dbReference>
<keyword evidence="5 6" id="KW-0687">Ribonucleoprotein</keyword>
<proteinExistence type="inferred from homology"/>
<keyword evidence="9" id="KW-1185">Reference proteome</keyword>
<evidence type="ECO:0000256" key="3">
    <source>
        <dbReference type="ARBA" id="ARBA00022884"/>
    </source>
</evidence>
<keyword evidence="2 6" id="KW-0699">rRNA-binding</keyword>
<dbReference type="GO" id="GO:1990904">
    <property type="term" value="C:ribonucleoprotein complex"/>
    <property type="evidence" value="ECO:0007669"/>
    <property type="project" value="UniProtKB-KW"/>
</dbReference>
<keyword evidence="4 6" id="KW-0689">Ribosomal protein</keyword>
<dbReference type="InterPro" id="IPR001787">
    <property type="entry name" value="Ribosomal_bL21"/>
</dbReference>
<protein>
    <recommendedName>
        <fullName evidence="6">Large ribosomal subunit protein bL21</fullName>
    </recommendedName>
</protein>
<dbReference type="PROSITE" id="PS01169">
    <property type="entry name" value="RIBOSOMAL_L21"/>
    <property type="match status" value="1"/>
</dbReference>
<dbReference type="InterPro" id="IPR036164">
    <property type="entry name" value="bL21-like_sf"/>
</dbReference>
<keyword evidence="3 6" id="KW-0694">RNA-binding</keyword>
<dbReference type="InterPro" id="IPR028909">
    <property type="entry name" value="bL21-like"/>
</dbReference>
<sequence length="120" mass="13272">MTYAIIATSGQQLRVEPGRFYDVNRLAADPETTLTLDQVLLVQTGTEVLVGQPLVTGATVQAEVMQHLRGPKIVIYKMKPKKKTRKKQGHRQELTRIMVTDILVDGRSMVGETPAEVVTA</sequence>
<comment type="similarity">
    <text evidence="1 6 7">Belongs to the bacterial ribosomal protein bL21 family.</text>
</comment>
<dbReference type="GO" id="GO:0006412">
    <property type="term" value="P:translation"/>
    <property type="evidence" value="ECO:0007669"/>
    <property type="project" value="UniProtKB-UniRule"/>
</dbReference>
<evidence type="ECO:0000256" key="1">
    <source>
        <dbReference type="ARBA" id="ARBA00008563"/>
    </source>
</evidence>
<dbReference type="GO" id="GO:0005737">
    <property type="term" value="C:cytoplasm"/>
    <property type="evidence" value="ECO:0007669"/>
    <property type="project" value="UniProtKB-ARBA"/>
</dbReference>
<reference evidence="9" key="1">
    <citation type="submission" date="2023-07" db="EMBL/GenBank/DDBJ databases">
        <authorList>
            <person name="Luz R."/>
            <person name="Cordeiro R."/>
            <person name="Fonseca A."/>
            <person name="Goncalves V."/>
        </authorList>
    </citation>
    <scope>NUCLEOTIDE SEQUENCE [LARGE SCALE GENOMIC DNA]</scope>
    <source>
        <strain evidence="9">BACA0444</strain>
    </source>
</reference>
<comment type="function">
    <text evidence="6 7">This protein binds to 23S rRNA in the presence of protein L20.</text>
</comment>
<dbReference type="Proteomes" id="UP001268256">
    <property type="component" value="Unassembled WGS sequence"/>
</dbReference>
<dbReference type="EMBL" id="JAVMIP010000002">
    <property type="protein sequence ID" value="MDS3859700.1"/>
    <property type="molecule type" value="Genomic_DNA"/>
</dbReference>
<evidence type="ECO:0000256" key="6">
    <source>
        <dbReference type="HAMAP-Rule" id="MF_01363"/>
    </source>
</evidence>
<evidence type="ECO:0000313" key="8">
    <source>
        <dbReference type="EMBL" id="MDS3859700.1"/>
    </source>
</evidence>
<comment type="caution">
    <text evidence="8">The sequence shown here is derived from an EMBL/GenBank/DDBJ whole genome shotgun (WGS) entry which is preliminary data.</text>
</comment>
<dbReference type="GO" id="GO:0003735">
    <property type="term" value="F:structural constituent of ribosome"/>
    <property type="evidence" value="ECO:0007669"/>
    <property type="project" value="InterPro"/>
</dbReference>
<evidence type="ECO:0000256" key="5">
    <source>
        <dbReference type="ARBA" id="ARBA00023274"/>
    </source>
</evidence>
<evidence type="ECO:0000256" key="2">
    <source>
        <dbReference type="ARBA" id="ARBA00022730"/>
    </source>
</evidence>
<dbReference type="PANTHER" id="PTHR21349:SF0">
    <property type="entry name" value="LARGE RIBOSOMAL SUBUNIT PROTEIN BL21M"/>
    <property type="match status" value="1"/>
</dbReference>
<dbReference type="InterPro" id="IPR018258">
    <property type="entry name" value="Ribosomal_bL21_CS"/>
</dbReference>
<dbReference type="GO" id="GO:0005840">
    <property type="term" value="C:ribosome"/>
    <property type="evidence" value="ECO:0007669"/>
    <property type="project" value="UniProtKB-KW"/>
</dbReference>